<dbReference type="Proteomes" id="UP000015105">
    <property type="component" value="Chromosome 5D"/>
</dbReference>
<dbReference type="EnsemblPlants" id="AET5Gv20792400.20">
    <property type="protein sequence ID" value="AET5Gv20792400.20"/>
    <property type="gene ID" value="AET5Gv20792400"/>
</dbReference>
<reference evidence="1" key="4">
    <citation type="submission" date="2019-03" db="UniProtKB">
        <authorList>
            <consortium name="EnsemblPlants"/>
        </authorList>
    </citation>
    <scope>IDENTIFICATION</scope>
</reference>
<reference evidence="1" key="5">
    <citation type="journal article" date="2021" name="G3 (Bethesda)">
        <title>Aegilops tauschii genome assembly Aet v5.0 features greater sequence contiguity and improved annotation.</title>
        <authorList>
            <person name="Wang L."/>
            <person name="Zhu T."/>
            <person name="Rodriguez J.C."/>
            <person name="Deal K.R."/>
            <person name="Dubcovsky J."/>
            <person name="McGuire P.E."/>
            <person name="Lux T."/>
            <person name="Spannagl M."/>
            <person name="Mayer K.F.X."/>
            <person name="Baldrich P."/>
            <person name="Meyers B.C."/>
            <person name="Huo N."/>
            <person name="Gu Y.Q."/>
            <person name="Zhou H."/>
            <person name="Devos K.M."/>
            <person name="Bennetzen J.L."/>
            <person name="Unver T."/>
            <person name="Budak H."/>
            <person name="Gulick P.J."/>
            <person name="Galiba G."/>
            <person name="Kalapos B."/>
            <person name="Nelson D.R."/>
            <person name="Li P."/>
            <person name="You F.M."/>
            <person name="Luo M.C."/>
            <person name="Dvorak J."/>
        </authorList>
    </citation>
    <scope>NUCLEOTIDE SEQUENCE [LARGE SCALE GENOMIC DNA]</scope>
    <source>
        <strain evidence="1">cv. AL8/78</strain>
    </source>
</reference>
<evidence type="ECO:0000313" key="1">
    <source>
        <dbReference type="EnsemblPlants" id="AET5Gv20792400.20"/>
    </source>
</evidence>
<accession>A0A453LIE9</accession>
<dbReference type="Gramene" id="AET5Gv20792400.20">
    <property type="protein sequence ID" value="AET5Gv20792400.20"/>
    <property type="gene ID" value="AET5Gv20792400"/>
</dbReference>
<dbReference type="AlphaFoldDB" id="A0A453LIE9"/>
<reference evidence="2" key="2">
    <citation type="journal article" date="2017" name="Nat. Plants">
        <title>The Aegilops tauschii genome reveals multiple impacts of transposons.</title>
        <authorList>
            <person name="Zhao G."/>
            <person name="Zou C."/>
            <person name="Li K."/>
            <person name="Wang K."/>
            <person name="Li T."/>
            <person name="Gao L."/>
            <person name="Zhang X."/>
            <person name="Wang H."/>
            <person name="Yang Z."/>
            <person name="Liu X."/>
            <person name="Jiang W."/>
            <person name="Mao L."/>
            <person name="Kong X."/>
            <person name="Jiao Y."/>
            <person name="Jia J."/>
        </authorList>
    </citation>
    <scope>NUCLEOTIDE SEQUENCE [LARGE SCALE GENOMIC DNA]</scope>
    <source>
        <strain evidence="2">cv. AL8/78</strain>
    </source>
</reference>
<organism evidence="1 2">
    <name type="scientific">Aegilops tauschii subsp. strangulata</name>
    <name type="common">Goatgrass</name>
    <dbReference type="NCBI Taxonomy" id="200361"/>
    <lineage>
        <taxon>Eukaryota</taxon>
        <taxon>Viridiplantae</taxon>
        <taxon>Streptophyta</taxon>
        <taxon>Embryophyta</taxon>
        <taxon>Tracheophyta</taxon>
        <taxon>Spermatophyta</taxon>
        <taxon>Magnoliopsida</taxon>
        <taxon>Liliopsida</taxon>
        <taxon>Poales</taxon>
        <taxon>Poaceae</taxon>
        <taxon>BOP clade</taxon>
        <taxon>Pooideae</taxon>
        <taxon>Triticodae</taxon>
        <taxon>Triticeae</taxon>
        <taxon>Triticinae</taxon>
        <taxon>Aegilops</taxon>
    </lineage>
</organism>
<name>A0A453LIE9_AEGTS</name>
<protein>
    <submittedName>
        <fullName evidence="1">Uncharacterized protein</fullName>
    </submittedName>
</protein>
<evidence type="ECO:0000313" key="2">
    <source>
        <dbReference type="Proteomes" id="UP000015105"/>
    </source>
</evidence>
<keyword evidence="2" id="KW-1185">Reference proteome</keyword>
<reference evidence="1" key="3">
    <citation type="journal article" date="2017" name="Nature">
        <title>Genome sequence of the progenitor of the wheat D genome Aegilops tauschii.</title>
        <authorList>
            <person name="Luo M.C."/>
            <person name="Gu Y.Q."/>
            <person name="Puiu D."/>
            <person name="Wang H."/>
            <person name="Twardziok S.O."/>
            <person name="Deal K.R."/>
            <person name="Huo N."/>
            <person name="Zhu T."/>
            <person name="Wang L."/>
            <person name="Wang Y."/>
            <person name="McGuire P.E."/>
            <person name="Liu S."/>
            <person name="Long H."/>
            <person name="Ramasamy R.K."/>
            <person name="Rodriguez J.C."/>
            <person name="Van S.L."/>
            <person name="Yuan L."/>
            <person name="Wang Z."/>
            <person name="Xia Z."/>
            <person name="Xiao L."/>
            <person name="Anderson O.D."/>
            <person name="Ouyang S."/>
            <person name="Liang Y."/>
            <person name="Zimin A.V."/>
            <person name="Pertea G."/>
            <person name="Qi P."/>
            <person name="Bennetzen J.L."/>
            <person name="Dai X."/>
            <person name="Dawson M.W."/>
            <person name="Muller H.G."/>
            <person name="Kugler K."/>
            <person name="Rivarola-Duarte L."/>
            <person name="Spannagl M."/>
            <person name="Mayer K.F.X."/>
            <person name="Lu F.H."/>
            <person name="Bevan M.W."/>
            <person name="Leroy P."/>
            <person name="Li P."/>
            <person name="You F.M."/>
            <person name="Sun Q."/>
            <person name="Liu Z."/>
            <person name="Lyons E."/>
            <person name="Wicker T."/>
            <person name="Salzberg S.L."/>
            <person name="Devos K.M."/>
            <person name="Dvorak J."/>
        </authorList>
    </citation>
    <scope>NUCLEOTIDE SEQUENCE [LARGE SCALE GENOMIC DNA]</scope>
    <source>
        <strain evidence="1">cv. AL8/78</strain>
    </source>
</reference>
<sequence>WPVPKDLRNWQISGGLKHLGGRGSQCQPKKTETAAVLYRPRATVSCTQPMGGVSRRNTSAGVESTLLSSMVTSCHYTGHMMPTVGASQQICCL</sequence>
<reference evidence="2" key="1">
    <citation type="journal article" date="2014" name="Science">
        <title>Ancient hybridizations among the ancestral genomes of bread wheat.</title>
        <authorList>
            <consortium name="International Wheat Genome Sequencing Consortium,"/>
            <person name="Marcussen T."/>
            <person name="Sandve S.R."/>
            <person name="Heier L."/>
            <person name="Spannagl M."/>
            <person name="Pfeifer M."/>
            <person name="Jakobsen K.S."/>
            <person name="Wulff B.B."/>
            <person name="Steuernagel B."/>
            <person name="Mayer K.F."/>
            <person name="Olsen O.A."/>
        </authorList>
    </citation>
    <scope>NUCLEOTIDE SEQUENCE [LARGE SCALE GENOMIC DNA]</scope>
    <source>
        <strain evidence="2">cv. AL8/78</strain>
    </source>
</reference>
<proteinExistence type="predicted"/>